<feature type="region of interest" description="Disordered" evidence="1">
    <location>
        <begin position="78"/>
        <end position="133"/>
    </location>
</feature>
<dbReference type="EMBL" id="KV425884">
    <property type="protein sequence ID" value="KZW03283.1"/>
    <property type="molecule type" value="Genomic_DNA"/>
</dbReference>
<dbReference type="Proteomes" id="UP000077266">
    <property type="component" value="Unassembled WGS sequence"/>
</dbReference>
<protein>
    <recommendedName>
        <fullName evidence="5">4Fe-4S ferredoxin-type domain-containing protein</fullName>
    </recommendedName>
</protein>
<accession>A0A165Q9H3</accession>
<evidence type="ECO:0000313" key="4">
    <source>
        <dbReference type="Proteomes" id="UP000077266"/>
    </source>
</evidence>
<name>A0A165Q9H3_EXIGL</name>
<dbReference type="AlphaFoldDB" id="A0A165Q9H3"/>
<evidence type="ECO:0000256" key="2">
    <source>
        <dbReference type="SAM" id="SignalP"/>
    </source>
</evidence>
<feature type="chain" id="PRO_5007864901" description="4Fe-4S ferredoxin-type domain-containing protein" evidence="2">
    <location>
        <begin position="28"/>
        <end position="133"/>
    </location>
</feature>
<organism evidence="3 4">
    <name type="scientific">Exidia glandulosa HHB12029</name>
    <dbReference type="NCBI Taxonomy" id="1314781"/>
    <lineage>
        <taxon>Eukaryota</taxon>
        <taxon>Fungi</taxon>
        <taxon>Dikarya</taxon>
        <taxon>Basidiomycota</taxon>
        <taxon>Agaricomycotina</taxon>
        <taxon>Agaricomycetes</taxon>
        <taxon>Auriculariales</taxon>
        <taxon>Exidiaceae</taxon>
        <taxon>Exidia</taxon>
    </lineage>
</organism>
<keyword evidence="4" id="KW-1185">Reference proteome</keyword>
<evidence type="ECO:0000313" key="3">
    <source>
        <dbReference type="EMBL" id="KZW03283.1"/>
    </source>
</evidence>
<reference evidence="3 4" key="1">
    <citation type="journal article" date="2016" name="Mol. Biol. Evol.">
        <title>Comparative Genomics of Early-Diverging Mushroom-Forming Fungi Provides Insights into the Origins of Lignocellulose Decay Capabilities.</title>
        <authorList>
            <person name="Nagy L.G."/>
            <person name="Riley R."/>
            <person name="Tritt A."/>
            <person name="Adam C."/>
            <person name="Daum C."/>
            <person name="Floudas D."/>
            <person name="Sun H."/>
            <person name="Yadav J.S."/>
            <person name="Pangilinan J."/>
            <person name="Larsson K.H."/>
            <person name="Matsuura K."/>
            <person name="Barry K."/>
            <person name="Labutti K."/>
            <person name="Kuo R."/>
            <person name="Ohm R.A."/>
            <person name="Bhattacharya S.S."/>
            <person name="Shirouzu T."/>
            <person name="Yoshinaga Y."/>
            <person name="Martin F.M."/>
            <person name="Grigoriev I.V."/>
            <person name="Hibbett D.S."/>
        </authorList>
    </citation>
    <scope>NUCLEOTIDE SEQUENCE [LARGE SCALE GENOMIC DNA]</scope>
    <source>
        <strain evidence="3 4">HHB12029</strain>
    </source>
</reference>
<sequence length="133" mass="14137">MAHIFIECCLPCMLETCIFLVGSACQACCLDVAIASCSASSFALEFPPSHLLTCCEGQGWCGRHCAGCGDEVEADMDAVEEEQDERRPLLPSNSNLKTESAVVVTTQPARQPSASTSTPLPLGPPPPYTERST</sequence>
<dbReference type="InParanoid" id="A0A165Q9H3"/>
<keyword evidence="2" id="KW-0732">Signal</keyword>
<proteinExistence type="predicted"/>
<feature type="signal peptide" evidence="2">
    <location>
        <begin position="1"/>
        <end position="27"/>
    </location>
</feature>
<evidence type="ECO:0008006" key="5">
    <source>
        <dbReference type="Google" id="ProtNLM"/>
    </source>
</evidence>
<evidence type="ECO:0000256" key="1">
    <source>
        <dbReference type="SAM" id="MobiDB-lite"/>
    </source>
</evidence>
<feature type="compositionally biased region" description="Polar residues" evidence="1">
    <location>
        <begin position="91"/>
        <end position="110"/>
    </location>
</feature>
<feature type="compositionally biased region" description="Pro residues" evidence="1">
    <location>
        <begin position="121"/>
        <end position="133"/>
    </location>
</feature>
<gene>
    <name evidence="3" type="ORF">EXIGLDRAFT_245026</name>
</gene>